<dbReference type="SUPFAM" id="SSF46689">
    <property type="entry name" value="Homeodomain-like"/>
    <property type="match status" value="1"/>
</dbReference>
<dbReference type="InterPro" id="IPR011110">
    <property type="entry name" value="Reg_prop"/>
</dbReference>
<dbReference type="RefSeq" id="WP_345233069.1">
    <property type="nucleotide sequence ID" value="NZ_BAABGZ010000006.1"/>
</dbReference>
<dbReference type="Proteomes" id="UP001501153">
    <property type="component" value="Unassembled WGS sequence"/>
</dbReference>
<evidence type="ECO:0000256" key="8">
    <source>
        <dbReference type="SAM" id="MobiDB-lite"/>
    </source>
</evidence>
<feature type="domain" description="Histidine kinase" evidence="11">
    <location>
        <begin position="808"/>
        <end position="1032"/>
    </location>
</feature>
<dbReference type="SMART" id="SM00342">
    <property type="entry name" value="HTH_ARAC"/>
    <property type="match status" value="1"/>
</dbReference>
<dbReference type="Gene3D" id="3.40.50.2300">
    <property type="match status" value="1"/>
</dbReference>
<name>A0ABP8HYD9_9BACT</name>
<feature type="domain" description="Response regulatory" evidence="12">
    <location>
        <begin position="1067"/>
        <end position="1183"/>
    </location>
</feature>
<dbReference type="Pfam" id="PF00512">
    <property type="entry name" value="HisKA"/>
    <property type="match status" value="1"/>
</dbReference>
<dbReference type="InterPro" id="IPR036890">
    <property type="entry name" value="HATPase_C_sf"/>
</dbReference>
<organism evidence="13 14">
    <name type="scientific">Hymenobacter saemangeumensis</name>
    <dbReference type="NCBI Taxonomy" id="1084522"/>
    <lineage>
        <taxon>Bacteria</taxon>
        <taxon>Pseudomonadati</taxon>
        <taxon>Bacteroidota</taxon>
        <taxon>Cytophagia</taxon>
        <taxon>Cytophagales</taxon>
        <taxon>Hymenobacteraceae</taxon>
        <taxon>Hymenobacter</taxon>
    </lineage>
</organism>
<protein>
    <recommendedName>
        <fullName evidence="2">histidine kinase</fullName>
        <ecNumber evidence="2">2.7.13.3</ecNumber>
    </recommendedName>
</protein>
<evidence type="ECO:0000259" key="10">
    <source>
        <dbReference type="PROSITE" id="PS01124"/>
    </source>
</evidence>
<dbReference type="InterPro" id="IPR011123">
    <property type="entry name" value="Y_Y_Y"/>
</dbReference>
<feature type="chain" id="PRO_5046022028" description="histidine kinase" evidence="9">
    <location>
        <begin position="24"/>
        <end position="1368"/>
    </location>
</feature>
<dbReference type="InterPro" id="IPR003594">
    <property type="entry name" value="HATPase_dom"/>
</dbReference>
<keyword evidence="3 7" id="KW-0597">Phosphoprotein</keyword>
<dbReference type="SUPFAM" id="SSF63829">
    <property type="entry name" value="Calcium-dependent phosphotriesterase"/>
    <property type="match status" value="3"/>
</dbReference>
<evidence type="ECO:0000256" key="9">
    <source>
        <dbReference type="SAM" id="SignalP"/>
    </source>
</evidence>
<dbReference type="EC" id="2.7.13.3" evidence="2"/>
<dbReference type="EMBL" id="BAABGZ010000006">
    <property type="protein sequence ID" value="GAA4347420.1"/>
    <property type="molecule type" value="Genomic_DNA"/>
</dbReference>
<sequence>MKSLLRILCGLLVWQLAAPPARAQTLALHRYTTANGLPQTIVYSICQDQRGQLWVGTQGGVASFDGQQFRTYDGRQGLPDNHVRAVAAAPDGTIWLGHEYGGLSWLRAGRIRACRLPALKLPGHIRSLHPTASGTVWVATAGQGLLRVQCGPRDTLLARIGLAQGLASDSVNFVKPGPSGQLWVATTRGLQALEAATGKVLPATRLLPPELSRQGVNSFFKVSDTLFWCATPSGLLRLSRGRGAWQTRRYTVADGICDNLVLSVVQDRRGQVWATTSEGLCRAPAASGRFTCFAGQHAFDSDQAHDLLEDREGSLWIVDDNGLGQHLADERFMQYGPADGLPDNEVHAILKIRDGEYWVGTRLGIVALHTASPGQQLFEPVPLPGGPEGRFVRCLLRDSRGGIWLGTLGEGALRYEPRTRRWTSYNHVPGLRRQRIASLAEDRRGRIWLATRQAGVTVFDPATGAFTTYNKQQSGLGSNSFWKAFRDHSGQLWLGSDDAGLIRVDTEHDTFRRVDGQPGRLSVGSISEDQQGRLWLGSIGAGLLRFEPHTSRLRAYGLETGLQTLNPYFAQCDSAGHVWLGTNRGLDCFTIATAKAVSYSLAEGFAGLETNQNAVLLDQGNQLWVGTVNGLMHYNPALAHANRVAPQTQLTGLRVAFRDTTLLGGMALPYRLNTVAFDYIGVSLTNPGKVRYQYRLLGFDDDWVGPLSATSATYTNLPPGSYTFEVKAANNEGVWNSRPASFAFTVRPPWWRTWWAYLAYTGLFGLALYTVRANTRARERQRADRQLERQALQHLQELDRVKTDFFTNVSHEFRTPLTLIMGPAEELASEAPDASTRERSGLILRSARKLLRLINQLLDLSKLEAGALQLQPSAGDLAAFVRQLTASFASLAESREITLTSQVPAQPLPFVFDAAKLEDVLTNLLANALRFTPAGGQVSVTLQETPATVVAPAGGICLLVHDTGPGIEAQHLPHLFDRFYQVAPATAAAPRTGTGIGLALVRELTELHGGSVAVESQPGAGATFTIHLPRLLRATDAAAAEPTLPPAEDWHKPGSAASDATTPDAGLILIVEDNDDVRQYVQATLAPAGYRLLLAADGLAGLAQARAEVPDLVVSDVMMPGLNGYELCQQLKTDPATSHIPVVLLTAKSGPDARLEGLETGADSFLPKPFNPRELRAQVRNLLSLRSSIQARFNPVPAAKPAAPAVPEAPAGAEDDALTPVPGGSAAAVGGERPPSLLVDPLAAHEAAVAALPSLDQEFLRRVNESVLRHLDDEEFGVDQLGSDVAMSRTQVHRKLKALTGQSPGEYIRTTRLNRALALLRARAGTVAEVSYQVGFGSPTHFSTAFSKHFGYPPSAVAKQQLQDQAGV</sequence>
<feature type="compositionally biased region" description="Low complexity" evidence="8">
    <location>
        <begin position="1197"/>
        <end position="1212"/>
    </location>
</feature>
<dbReference type="Pfam" id="PF07495">
    <property type="entry name" value="Y_Y_Y"/>
    <property type="match status" value="1"/>
</dbReference>
<feature type="signal peptide" evidence="9">
    <location>
        <begin position="1"/>
        <end position="23"/>
    </location>
</feature>
<evidence type="ECO:0000256" key="4">
    <source>
        <dbReference type="ARBA" id="ARBA00023015"/>
    </source>
</evidence>
<evidence type="ECO:0000259" key="11">
    <source>
        <dbReference type="PROSITE" id="PS50109"/>
    </source>
</evidence>
<keyword evidence="5" id="KW-0238">DNA-binding</keyword>
<dbReference type="Gene3D" id="2.130.10.10">
    <property type="entry name" value="YVTN repeat-like/Quinoprotein amine dehydrogenase"/>
    <property type="match status" value="3"/>
</dbReference>
<evidence type="ECO:0000256" key="1">
    <source>
        <dbReference type="ARBA" id="ARBA00000085"/>
    </source>
</evidence>
<evidence type="ECO:0000256" key="7">
    <source>
        <dbReference type="PROSITE-ProRule" id="PRU00169"/>
    </source>
</evidence>
<dbReference type="GO" id="GO:0016301">
    <property type="term" value="F:kinase activity"/>
    <property type="evidence" value="ECO:0007669"/>
    <property type="project" value="UniProtKB-KW"/>
</dbReference>
<dbReference type="InterPro" id="IPR001789">
    <property type="entry name" value="Sig_transdc_resp-reg_receiver"/>
</dbReference>
<dbReference type="InterPro" id="IPR036097">
    <property type="entry name" value="HisK_dim/P_sf"/>
</dbReference>
<dbReference type="InterPro" id="IPR003661">
    <property type="entry name" value="HisK_dim/P_dom"/>
</dbReference>
<accession>A0ABP8HYD9</accession>
<dbReference type="PROSITE" id="PS00041">
    <property type="entry name" value="HTH_ARAC_FAMILY_1"/>
    <property type="match status" value="1"/>
</dbReference>
<evidence type="ECO:0000313" key="13">
    <source>
        <dbReference type="EMBL" id="GAA4347420.1"/>
    </source>
</evidence>
<feature type="region of interest" description="Disordered" evidence="8">
    <location>
        <begin position="1197"/>
        <end position="1232"/>
    </location>
</feature>
<dbReference type="Pfam" id="PF12833">
    <property type="entry name" value="HTH_18"/>
    <property type="match status" value="1"/>
</dbReference>
<dbReference type="InterPro" id="IPR018060">
    <property type="entry name" value="HTH_AraC"/>
</dbReference>
<dbReference type="PRINTS" id="PR00344">
    <property type="entry name" value="BCTRLSENSOR"/>
</dbReference>
<dbReference type="InterPro" id="IPR015943">
    <property type="entry name" value="WD40/YVTN_repeat-like_dom_sf"/>
</dbReference>
<feature type="modified residue" description="4-aspartylphosphate" evidence="7">
    <location>
        <position position="1116"/>
    </location>
</feature>
<evidence type="ECO:0000256" key="5">
    <source>
        <dbReference type="ARBA" id="ARBA00023125"/>
    </source>
</evidence>
<gene>
    <name evidence="13" type="ORF">GCM10023185_02520</name>
</gene>
<dbReference type="PROSITE" id="PS01124">
    <property type="entry name" value="HTH_ARAC_FAMILY_2"/>
    <property type="match status" value="1"/>
</dbReference>
<keyword evidence="6" id="KW-0804">Transcription</keyword>
<keyword evidence="14" id="KW-1185">Reference proteome</keyword>
<keyword evidence="9" id="KW-0732">Signal</keyword>
<evidence type="ECO:0000256" key="3">
    <source>
        <dbReference type="ARBA" id="ARBA00022553"/>
    </source>
</evidence>
<dbReference type="InterPro" id="IPR018062">
    <property type="entry name" value="HTH_AraC-typ_CS"/>
</dbReference>
<dbReference type="InterPro" id="IPR013783">
    <property type="entry name" value="Ig-like_fold"/>
</dbReference>
<dbReference type="SMART" id="SM00388">
    <property type="entry name" value="HisKA"/>
    <property type="match status" value="1"/>
</dbReference>
<evidence type="ECO:0000256" key="6">
    <source>
        <dbReference type="ARBA" id="ARBA00023163"/>
    </source>
</evidence>
<dbReference type="PANTHER" id="PTHR43547">
    <property type="entry name" value="TWO-COMPONENT HISTIDINE KINASE"/>
    <property type="match status" value="1"/>
</dbReference>
<comment type="caution">
    <text evidence="13">The sequence shown here is derived from an EMBL/GenBank/DDBJ whole genome shotgun (WGS) entry which is preliminary data.</text>
</comment>
<dbReference type="SMART" id="SM00387">
    <property type="entry name" value="HATPase_c"/>
    <property type="match status" value="1"/>
</dbReference>
<evidence type="ECO:0000256" key="2">
    <source>
        <dbReference type="ARBA" id="ARBA00012438"/>
    </source>
</evidence>
<dbReference type="Gene3D" id="1.10.287.130">
    <property type="match status" value="1"/>
</dbReference>
<dbReference type="PANTHER" id="PTHR43547:SF2">
    <property type="entry name" value="HYBRID SIGNAL TRANSDUCTION HISTIDINE KINASE C"/>
    <property type="match status" value="1"/>
</dbReference>
<dbReference type="InterPro" id="IPR005467">
    <property type="entry name" value="His_kinase_dom"/>
</dbReference>
<keyword evidence="13" id="KW-0808">Transferase</keyword>
<dbReference type="CDD" id="cd00082">
    <property type="entry name" value="HisKA"/>
    <property type="match status" value="1"/>
</dbReference>
<dbReference type="SMART" id="SM00448">
    <property type="entry name" value="REC"/>
    <property type="match status" value="1"/>
</dbReference>
<dbReference type="PROSITE" id="PS50110">
    <property type="entry name" value="RESPONSE_REGULATORY"/>
    <property type="match status" value="1"/>
</dbReference>
<keyword evidence="4" id="KW-0805">Transcription regulation</keyword>
<dbReference type="Gene3D" id="1.10.10.60">
    <property type="entry name" value="Homeodomain-like"/>
    <property type="match status" value="1"/>
</dbReference>
<dbReference type="InterPro" id="IPR011006">
    <property type="entry name" value="CheY-like_superfamily"/>
</dbReference>
<feature type="compositionally biased region" description="Low complexity" evidence="8">
    <location>
        <begin position="1220"/>
        <end position="1231"/>
    </location>
</feature>
<dbReference type="InterPro" id="IPR009057">
    <property type="entry name" value="Homeodomain-like_sf"/>
</dbReference>
<evidence type="ECO:0000259" key="12">
    <source>
        <dbReference type="PROSITE" id="PS50110"/>
    </source>
</evidence>
<dbReference type="SUPFAM" id="SSF55874">
    <property type="entry name" value="ATPase domain of HSP90 chaperone/DNA topoisomerase II/histidine kinase"/>
    <property type="match status" value="1"/>
</dbReference>
<evidence type="ECO:0000313" key="14">
    <source>
        <dbReference type="Proteomes" id="UP001501153"/>
    </source>
</evidence>
<keyword evidence="13" id="KW-0418">Kinase</keyword>
<dbReference type="SUPFAM" id="SSF52172">
    <property type="entry name" value="CheY-like"/>
    <property type="match status" value="1"/>
</dbReference>
<dbReference type="PROSITE" id="PS50109">
    <property type="entry name" value="HIS_KIN"/>
    <property type="match status" value="1"/>
</dbReference>
<dbReference type="Pfam" id="PF07494">
    <property type="entry name" value="Reg_prop"/>
    <property type="match status" value="4"/>
</dbReference>
<feature type="domain" description="HTH araC/xylS-type" evidence="10">
    <location>
        <begin position="1261"/>
        <end position="1360"/>
    </location>
</feature>
<comment type="catalytic activity">
    <reaction evidence="1">
        <text>ATP + protein L-histidine = ADP + protein N-phospho-L-histidine.</text>
        <dbReference type="EC" id="2.7.13.3"/>
    </reaction>
</comment>
<dbReference type="SUPFAM" id="SSF47384">
    <property type="entry name" value="Homodimeric domain of signal transducing histidine kinase"/>
    <property type="match status" value="1"/>
</dbReference>
<dbReference type="Pfam" id="PF00072">
    <property type="entry name" value="Response_reg"/>
    <property type="match status" value="1"/>
</dbReference>
<dbReference type="InterPro" id="IPR004358">
    <property type="entry name" value="Sig_transdc_His_kin-like_C"/>
</dbReference>
<dbReference type="CDD" id="cd00075">
    <property type="entry name" value="HATPase"/>
    <property type="match status" value="1"/>
</dbReference>
<dbReference type="Pfam" id="PF02518">
    <property type="entry name" value="HATPase_c"/>
    <property type="match status" value="1"/>
</dbReference>
<proteinExistence type="predicted"/>
<dbReference type="Gene3D" id="3.30.565.10">
    <property type="entry name" value="Histidine kinase-like ATPase, C-terminal domain"/>
    <property type="match status" value="1"/>
</dbReference>
<reference evidence="14" key="1">
    <citation type="journal article" date="2019" name="Int. J. Syst. Evol. Microbiol.">
        <title>The Global Catalogue of Microorganisms (GCM) 10K type strain sequencing project: providing services to taxonomists for standard genome sequencing and annotation.</title>
        <authorList>
            <consortium name="The Broad Institute Genomics Platform"/>
            <consortium name="The Broad Institute Genome Sequencing Center for Infectious Disease"/>
            <person name="Wu L."/>
            <person name="Ma J."/>
        </authorList>
    </citation>
    <scope>NUCLEOTIDE SEQUENCE [LARGE SCALE GENOMIC DNA]</scope>
    <source>
        <strain evidence="14">JCM 17923</strain>
    </source>
</reference>
<dbReference type="Gene3D" id="2.60.40.10">
    <property type="entry name" value="Immunoglobulins"/>
    <property type="match status" value="1"/>
</dbReference>